<evidence type="ECO:0000256" key="1">
    <source>
        <dbReference type="ARBA" id="ARBA00007494"/>
    </source>
</evidence>
<dbReference type="PANTHER" id="PTHR22807:SF30">
    <property type="entry name" value="28S RRNA (CYTOSINE(4447)-C(5))-METHYLTRANSFERASE-RELATED"/>
    <property type="match status" value="1"/>
</dbReference>
<name>A0A926CZX9_9FIRM</name>
<dbReference type="SUPFAM" id="SSF53335">
    <property type="entry name" value="S-adenosyl-L-methionine-dependent methyltransferases"/>
    <property type="match status" value="1"/>
</dbReference>
<comment type="caution">
    <text evidence="7">Lacks conserved residue(s) required for the propagation of feature annotation.</text>
</comment>
<dbReference type="InterPro" id="IPR049560">
    <property type="entry name" value="MeTrfase_RsmB-F_NOP2_cat"/>
</dbReference>
<dbReference type="Pfam" id="PF01189">
    <property type="entry name" value="Methyltr_RsmB-F"/>
    <property type="match status" value="1"/>
</dbReference>
<dbReference type="InterPro" id="IPR027391">
    <property type="entry name" value="Nol1_Nop2_Fmu_2"/>
</dbReference>
<feature type="binding site" evidence="7">
    <location>
        <position position="174"/>
    </location>
    <ligand>
        <name>S-adenosyl-L-methionine</name>
        <dbReference type="ChEBI" id="CHEBI:59789"/>
    </ligand>
</feature>
<dbReference type="GO" id="GO:0008173">
    <property type="term" value="F:RNA methyltransferase activity"/>
    <property type="evidence" value="ECO:0007669"/>
    <property type="project" value="InterPro"/>
</dbReference>
<dbReference type="Gene3D" id="3.40.50.150">
    <property type="entry name" value="Vaccinia Virus protein VP39"/>
    <property type="match status" value="1"/>
</dbReference>
<dbReference type="InterPro" id="IPR031340">
    <property type="entry name" value="RsmF_methylt_CI"/>
</dbReference>
<evidence type="ECO:0000313" key="9">
    <source>
        <dbReference type="EMBL" id="MBC8528826.1"/>
    </source>
</evidence>
<dbReference type="GO" id="GO:0001510">
    <property type="term" value="P:RNA methylation"/>
    <property type="evidence" value="ECO:0007669"/>
    <property type="project" value="InterPro"/>
</dbReference>
<dbReference type="GO" id="GO:0003723">
    <property type="term" value="F:RNA binding"/>
    <property type="evidence" value="ECO:0007669"/>
    <property type="project" value="UniProtKB-UniRule"/>
</dbReference>
<keyword evidence="5 7" id="KW-0949">S-adenosyl-L-methionine</keyword>
<dbReference type="CDD" id="cd21147">
    <property type="entry name" value="RsmF_methylt_CTD1"/>
    <property type="match status" value="1"/>
</dbReference>
<dbReference type="InterPro" id="IPR031341">
    <property type="entry name" value="Methyltr_RsmF_N"/>
</dbReference>
<dbReference type="PRINTS" id="PR02008">
    <property type="entry name" value="RCMTFAMILY"/>
</dbReference>
<evidence type="ECO:0000256" key="3">
    <source>
        <dbReference type="ARBA" id="ARBA00022603"/>
    </source>
</evidence>
<accession>A0A926CZX9</accession>
<feature type="binding site" evidence="7">
    <location>
        <position position="129"/>
    </location>
    <ligand>
        <name>S-adenosyl-L-methionine</name>
        <dbReference type="ChEBI" id="CHEBI:59789"/>
    </ligand>
</feature>
<dbReference type="Pfam" id="PF17125">
    <property type="entry name" value="Methyltr_RsmF_N"/>
    <property type="match status" value="1"/>
</dbReference>
<keyword evidence="3 7" id="KW-0489">Methyltransferase</keyword>
<dbReference type="Pfam" id="PF17126">
    <property type="entry name" value="RsmF_methylt_CI"/>
    <property type="match status" value="1"/>
</dbReference>
<dbReference type="InterPro" id="IPR018314">
    <property type="entry name" value="RsmB/NOL1/NOP2-like_CS"/>
</dbReference>
<dbReference type="PROSITE" id="PS51686">
    <property type="entry name" value="SAM_MT_RSMB_NOP"/>
    <property type="match status" value="1"/>
</dbReference>
<dbReference type="CDD" id="cd02440">
    <property type="entry name" value="AdoMet_MTases"/>
    <property type="match status" value="1"/>
</dbReference>
<sequence length="453" mass="49774">MGFDDAMRALLGEAYPAYEEAMRAPAVKGLRFNPLRGDLVKLEALLPWQGQPVPWCPEGRILPEGIRAGRYALHAAGVYYLQEPSAMAPAVQLKVQPGQRVLDLCAAPGGKSGQLAAALQGEGLLIANEPVMSRARVLAENLQRLGVENAIVTAEKPQMLARRFPGYFDRILVDAPCSGEGMFRRNPDARQEWQEGSNAGCALRQSEILEAAYQMLKPGGKLVYSTCTFSTIENEQVCQAYLDAHADLSLEEVPLFPGWEMGFGGVGARLYPHRLQGEGQFLAAFIKADKDGEEEREPDKIKAVLHKPSRAMADFFAAALPMRPLPERVICWGRQCFALPQDAPPLDGLKIVLPGLQLGEDRERYFIPAHALALATAPFTSAQGPLLNYAAEDAEILHYLRGETFSISKELEGWHRIAVQGFPIGWVKAVQGRAQNHLPKGLRLTGEIAWRYA</sequence>
<comment type="caution">
    <text evidence="9">The sequence shown here is derived from an EMBL/GenBank/DDBJ whole genome shotgun (WGS) entry which is preliminary data.</text>
</comment>
<feature type="binding site" evidence="7">
    <location>
        <begin position="105"/>
        <end position="111"/>
    </location>
    <ligand>
        <name>S-adenosyl-L-methionine</name>
        <dbReference type="ChEBI" id="CHEBI:59789"/>
    </ligand>
</feature>
<keyword evidence="4 7" id="KW-0808">Transferase</keyword>
<keyword evidence="2" id="KW-0963">Cytoplasm</keyword>
<evidence type="ECO:0000256" key="5">
    <source>
        <dbReference type="ARBA" id="ARBA00022691"/>
    </source>
</evidence>
<dbReference type="InterPro" id="IPR001678">
    <property type="entry name" value="MeTrfase_RsmB-F_NOP2_dom"/>
</dbReference>
<dbReference type="InterPro" id="IPR029063">
    <property type="entry name" value="SAM-dependent_MTases_sf"/>
</dbReference>
<dbReference type="AlphaFoldDB" id="A0A926CZX9"/>
<evidence type="ECO:0000256" key="6">
    <source>
        <dbReference type="ARBA" id="ARBA00022884"/>
    </source>
</evidence>
<dbReference type="EMBL" id="JACRSO010000002">
    <property type="protein sequence ID" value="MBC8528826.1"/>
    <property type="molecule type" value="Genomic_DNA"/>
</dbReference>
<feature type="active site" description="Nucleophile" evidence="7">
    <location>
        <position position="227"/>
    </location>
</feature>
<organism evidence="9 10">
    <name type="scientific">Luoshenia tenuis</name>
    <dbReference type="NCBI Taxonomy" id="2763654"/>
    <lineage>
        <taxon>Bacteria</taxon>
        <taxon>Bacillati</taxon>
        <taxon>Bacillota</taxon>
        <taxon>Clostridia</taxon>
        <taxon>Christensenellales</taxon>
        <taxon>Christensenellaceae</taxon>
        <taxon>Luoshenia</taxon>
    </lineage>
</organism>
<evidence type="ECO:0000313" key="10">
    <source>
        <dbReference type="Proteomes" id="UP000654279"/>
    </source>
</evidence>
<comment type="similarity">
    <text evidence="1 7">Belongs to the class I-like SAM-binding methyltransferase superfamily. RsmB/NOP family.</text>
</comment>
<dbReference type="Gene3D" id="2.30.130.60">
    <property type="match status" value="1"/>
</dbReference>
<dbReference type="InterPro" id="IPR023267">
    <property type="entry name" value="RCMT"/>
</dbReference>
<dbReference type="RefSeq" id="WP_249284783.1">
    <property type="nucleotide sequence ID" value="NZ_JACRSO010000002.1"/>
</dbReference>
<feature type="domain" description="SAM-dependent MTase RsmB/NOP-type" evidence="8">
    <location>
        <begin position="7"/>
        <end position="288"/>
    </location>
</feature>
<keyword evidence="6 7" id="KW-0694">RNA-binding</keyword>
<reference evidence="9" key="1">
    <citation type="submission" date="2020-08" db="EMBL/GenBank/DDBJ databases">
        <title>Genome public.</title>
        <authorList>
            <person name="Liu C."/>
            <person name="Sun Q."/>
        </authorList>
    </citation>
    <scope>NUCLEOTIDE SEQUENCE</scope>
    <source>
        <strain evidence="9">NSJ-44</strain>
    </source>
</reference>
<evidence type="ECO:0000256" key="4">
    <source>
        <dbReference type="ARBA" id="ARBA00022679"/>
    </source>
</evidence>
<gene>
    <name evidence="9" type="ORF">H8699_05210</name>
</gene>
<evidence type="ECO:0000256" key="2">
    <source>
        <dbReference type="ARBA" id="ARBA00022490"/>
    </source>
</evidence>
<protein>
    <submittedName>
        <fullName evidence="9">RsmF rRNA methyltransferase first C-terminal domain-containing protein</fullName>
    </submittedName>
</protein>
<dbReference type="PANTHER" id="PTHR22807">
    <property type="entry name" value="NOP2 YEAST -RELATED NOL1/NOP2/FMU SUN DOMAIN-CONTAINING"/>
    <property type="match status" value="1"/>
</dbReference>
<evidence type="ECO:0000256" key="7">
    <source>
        <dbReference type="PROSITE-ProRule" id="PRU01023"/>
    </source>
</evidence>
<proteinExistence type="inferred from homology"/>
<keyword evidence="10" id="KW-1185">Reference proteome</keyword>
<dbReference type="PROSITE" id="PS01153">
    <property type="entry name" value="NOL1_NOP2_SUN"/>
    <property type="match status" value="1"/>
</dbReference>
<evidence type="ECO:0000259" key="8">
    <source>
        <dbReference type="PROSITE" id="PS51686"/>
    </source>
</evidence>
<dbReference type="Gene3D" id="3.30.70.1170">
    <property type="entry name" value="Sun protein, domain 3"/>
    <property type="match status" value="1"/>
</dbReference>
<dbReference type="Pfam" id="PF13636">
    <property type="entry name" value="Methyltranf_PUA"/>
    <property type="match status" value="1"/>
</dbReference>
<dbReference type="Proteomes" id="UP000654279">
    <property type="component" value="Unassembled WGS sequence"/>
</dbReference>